<dbReference type="AlphaFoldDB" id="A0A9X7M189"/>
<evidence type="ECO:0000313" key="4">
    <source>
        <dbReference type="Proteomes" id="UP000321735"/>
    </source>
</evidence>
<reference evidence="3 4" key="1">
    <citation type="journal article" date="2019" name="Ecotoxicol. Environ. Saf.">
        <title>Microbial characterization of heavy metal resistant bacterial strains isolated from an electroplating wastewater treatment plant.</title>
        <authorList>
            <person name="Cai X."/>
            <person name="Zheng X."/>
            <person name="Zhang D."/>
            <person name="Iqbal W."/>
            <person name="Liu C."/>
            <person name="Yang B."/>
            <person name="Zhao X."/>
            <person name="Lu X."/>
            <person name="Mao Y."/>
        </authorList>
    </citation>
    <scope>NUCLEOTIDE SEQUENCE [LARGE SCALE GENOMIC DNA]</scope>
    <source>
        <strain evidence="3 4">Co1-1</strain>
    </source>
</reference>
<evidence type="ECO:0000313" key="3">
    <source>
        <dbReference type="EMBL" id="QDZ76890.1"/>
    </source>
</evidence>
<organism evidence="3 4">
    <name type="scientific">Bacillus cereus</name>
    <dbReference type="NCBI Taxonomy" id="1396"/>
    <lineage>
        <taxon>Bacteria</taxon>
        <taxon>Bacillati</taxon>
        <taxon>Bacillota</taxon>
        <taxon>Bacilli</taxon>
        <taxon>Bacillales</taxon>
        <taxon>Bacillaceae</taxon>
        <taxon>Bacillus</taxon>
        <taxon>Bacillus cereus group</taxon>
    </lineage>
</organism>
<evidence type="ECO:0000259" key="2">
    <source>
        <dbReference type="PROSITE" id="PS50943"/>
    </source>
</evidence>
<dbReference type="RefSeq" id="WP_208742831.1">
    <property type="nucleotide sequence ID" value="NZ_CP031778.1"/>
</dbReference>
<sequence>MDINHIFAHNLKRLRGKKGLSKRECALALNIPYTTYLNWENGSKIPRLDRIPSIAKFFNIPVSGLLEHPMTNEELLQTDDSNEDPIKRLSHILYKKYKDVPEKYKPELEKEVLKYARLLKIDLDMKNDK</sequence>
<protein>
    <submittedName>
        <fullName evidence="3">XRE family transcriptional regulator</fullName>
    </submittedName>
</protein>
<dbReference type="PANTHER" id="PTHR46558">
    <property type="entry name" value="TRACRIPTIONAL REGULATORY PROTEIN-RELATED-RELATED"/>
    <property type="match status" value="1"/>
</dbReference>
<feature type="domain" description="HTH cro/C1-type" evidence="2">
    <location>
        <begin position="11"/>
        <end position="65"/>
    </location>
</feature>
<keyword evidence="1" id="KW-0238">DNA-binding</keyword>
<proteinExistence type="predicted"/>
<gene>
    <name evidence="3" type="ORF">D0437_29200</name>
</gene>
<name>A0A9X7M189_BACCE</name>
<dbReference type="Gene3D" id="1.10.260.40">
    <property type="entry name" value="lambda repressor-like DNA-binding domains"/>
    <property type="match status" value="1"/>
</dbReference>
<dbReference type="CDD" id="cd00093">
    <property type="entry name" value="HTH_XRE"/>
    <property type="match status" value="1"/>
</dbReference>
<dbReference type="SUPFAM" id="SSF47413">
    <property type="entry name" value="lambda repressor-like DNA-binding domains"/>
    <property type="match status" value="1"/>
</dbReference>
<evidence type="ECO:0000256" key="1">
    <source>
        <dbReference type="ARBA" id="ARBA00023125"/>
    </source>
</evidence>
<dbReference type="SMART" id="SM00530">
    <property type="entry name" value="HTH_XRE"/>
    <property type="match status" value="1"/>
</dbReference>
<dbReference type="PANTHER" id="PTHR46558:SF11">
    <property type="entry name" value="HTH-TYPE TRANSCRIPTIONAL REGULATOR XRE"/>
    <property type="match status" value="1"/>
</dbReference>
<dbReference type="Pfam" id="PF01381">
    <property type="entry name" value="HTH_3"/>
    <property type="match status" value="1"/>
</dbReference>
<dbReference type="PROSITE" id="PS50943">
    <property type="entry name" value="HTH_CROC1"/>
    <property type="match status" value="1"/>
</dbReference>
<accession>A0A9X7M189</accession>
<dbReference type="InterPro" id="IPR010982">
    <property type="entry name" value="Lambda_DNA-bd_dom_sf"/>
</dbReference>
<dbReference type="InterPro" id="IPR001387">
    <property type="entry name" value="Cro/C1-type_HTH"/>
</dbReference>
<dbReference type="GO" id="GO:0003677">
    <property type="term" value="F:DNA binding"/>
    <property type="evidence" value="ECO:0007669"/>
    <property type="project" value="UniProtKB-KW"/>
</dbReference>
<dbReference type="Proteomes" id="UP000321735">
    <property type="component" value="Chromosome"/>
</dbReference>
<dbReference type="EMBL" id="CP031778">
    <property type="protein sequence ID" value="QDZ76890.1"/>
    <property type="molecule type" value="Genomic_DNA"/>
</dbReference>